<organism evidence="2 3">
    <name type="scientific">Puccinia triticina</name>
    <dbReference type="NCBI Taxonomy" id="208348"/>
    <lineage>
        <taxon>Eukaryota</taxon>
        <taxon>Fungi</taxon>
        <taxon>Dikarya</taxon>
        <taxon>Basidiomycota</taxon>
        <taxon>Pucciniomycotina</taxon>
        <taxon>Pucciniomycetes</taxon>
        <taxon>Pucciniales</taxon>
        <taxon>Pucciniaceae</taxon>
        <taxon>Puccinia</taxon>
    </lineage>
</organism>
<name>A0ABY7CXN4_9BASI</name>
<evidence type="ECO:0000313" key="3">
    <source>
        <dbReference type="Proteomes" id="UP001164743"/>
    </source>
</evidence>
<reference evidence="2" key="1">
    <citation type="submission" date="2022-10" db="EMBL/GenBank/DDBJ databases">
        <title>Puccinia triticina Genome sequencing and assembly.</title>
        <authorList>
            <person name="Li C."/>
        </authorList>
    </citation>
    <scope>NUCLEOTIDE SEQUENCE</scope>
    <source>
        <strain evidence="2">Pt15</strain>
    </source>
</reference>
<evidence type="ECO:0000313" key="2">
    <source>
        <dbReference type="EMBL" id="WAQ90064.1"/>
    </source>
</evidence>
<dbReference type="GeneID" id="77802998"/>
<accession>A0ABY7CXN4</accession>
<feature type="compositionally biased region" description="Basic and acidic residues" evidence="1">
    <location>
        <begin position="1"/>
        <end position="13"/>
    </location>
</feature>
<proteinExistence type="predicted"/>
<evidence type="ECO:0000256" key="1">
    <source>
        <dbReference type="SAM" id="MobiDB-lite"/>
    </source>
</evidence>
<dbReference type="Proteomes" id="UP001164743">
    <property type="component" value="Chromosome 12A"/>
</dbReference>
<keyword evidence="3" id="KW-1185">Reference proteome</keyword>
<protein>
    <submittedName>
        <fullName evidence="2">Uncharacterized protein</fullName>
    </submittedName>
</protein>
<dbReference type="EMBL" id="CP110432">
    <property type="protein sequence ID" value="WAQ90064.1"/>
    <property type="molecule type" value="Genomic_DNA"/>
</dbReference>
<sequence length="175" mass="19068">MCITKDLEGKEESLIGDDDGLQHAYFSRPSSPTHDSHTPRNQAPDPAALLPVQLQKILADPGAYSYRCDLCISRLALKPGALPQTRPHPRHAFQFGAINQHAGLVPLNDQSQHGDYGAFGIALNALMSGRPADWANAYSKPSRHSRWWPSPLSREALQPDALAEVSPAPKHVVPS</sequence>
<dbReference type="RefSeq" id="XP_053025619.1">
    <property type="nucleotide sequence ID" value="XM_053162114.1"/>
</dbReference>
<feature type="region of interest" description="Disordered" evidence="1">
    <location>
        <begin position="1"/>
        <end position="45"/>
    </location>
</feature>
<gene>
    <name evidence="2" type="ORF">PtA15_12A49</name>
</gene>